<dbReference type="OrthoDB" id="1938451at2759"/>
<dbReference type="Pfam" id="PF13456">
    <property type="entry name" value="RVT_3"/>
    <property type="match status" value="1"/>
</dbReference>
<comment type="caution">
    <text evidence="3">The sequence shown here is derived from an EMBL/GenBank/DDBJ whole genome shotgun (WGS) entry which is preliminary data.</text>
</comment>
<evidence type="ECO:0000313" key="3">
    <source>
        <dbReference type="EMBL" id="RDX93753.1"/>
    </source>
</evidence>
<name>A0A371GTH8_MUCPR</name>
<accession>A0A371GTH8</accession>
<feature type="non-terminal residue" evidence="3">
    <location>
        <position position="1"/>
    </location>
</feature>
<dbReference type="EMBL" id="QJKJ01004535">
    <property type="protein sequence ID" value="RDX93753.1"/>
    <property type="molecule type" value="Genomic_DNA"/>
</dbReference>
<dbReference type="GO" id="GO:0003676">
    <property type="term" value="F:nucleic acid binding"/>
    <property type="evidence" value="ECO:0007669"/>
    <property type="project" value="InterPro"/>
</dbReference>
<feature type="domain" description="RNase H type-1" evidence="2">
    <location>
        <begin position="77"/>
        <end position="153"/>
    </location>
</feature>
<keyword evidence="4" id="KW-1185">Reference proteome</keyword>
<proteinExistence type="predicted"/>
<dbReference type="AlphaFoldDB" id="A0A371GTH8"/>
<feature type="compositionally biased region" description="Basic and acidic residues" evidence="1">
    <location>
        <begin position="36"/>
        <end position="47"/>
    </location>
</feature>
<reference evidence="3" key="1">
    <citation type="submission" date="2018-05" db="EMBL/GenBank/DDBJ databases">
        <title>Draft genome of Mucuna pruriens seed.</title>
        <authorList>
            <person name="Nnadi N.E."/>
            <person name="Vos R."/>
            <person name="Hasami M.H."/>
            <person name="Devisetty U.K."/>
            <person name="Aguiy J.C."/>
        </authorList>
    </citation>
    <scope>NUCLEOTIDE SEQUENCE [LARGE SCALE GENOMIC DNA]</scope>
    <source>
        <strain evidence="3">JCA_2017</strain>
    </source>
</reference>
<feature type="region of interest" description="Disordered" evidence="1">
    <location>
        <begin position="1"/>
        <end position="52"/>
    </location>
</feature>
<dbReference type="Proteomes" id="UP000257109">
    <property type="component" value="Unassembled WGS sequence"/>
</dbReference>
<evidence type="ECO:0000313" key="4">
    <source>
        <dbReference type="Proteomes" id="UP000257109"/>
    </source>
</evidence>
<dbReference type="CDD" id="cd09279">
    <property type="entry name" value="RNase_HI_like"/>
    <property type="match status" value="1"/>
</dbReference>
<evidence type="ECO:0000259" key="2">
    <source>
        <dbReference type="Pfam" id="PF13456"/>
    </source>
</evidence>
<sequence>MPEGFTSHPFGSYPSKPGKGGRATSGLFHKQGPSRCRKEISEDREGHPCSSDNLFVTELTPVGMPTTEEGEWFLSVDGLPNRTGSGVGIVLKGPDGVLIKQSLHFEFRASNNQAEYKALLAGMKLARELEVRRLTAKSDSRLVTGQVNGEYQTRDP</sequence>
<dbReference type="GO" id="GO:0004523">
    <property type="term" value="F:RNA-DNA hybrid ribonuclease activity"/>
    <property type="evidence" value="ECO:0007669"/>
    <property type="project" value="InterPro"/>
</dbReference>
<dbReference type="Gene3D" id="3.30.420.10">
    <property type="entry name" value="Ribonuclease H-like superfamily/Ribonuclease H"/>
    <property type="match status" value="1"/>
</dbReference>
<dbReference type="InterPro" id="IPR012337">
    <property type="entry name" value="RNaseH-like_sf"/>
</dbReference>
<dbReference type="InterPro" id="IPR002156">
    <property type="entry name" value="RNaseH_domain"/>
</dbReference>
<protein>
    <recommendedName>
        <fullName evidence="2">RNase H type-1 domain-containing protein</fullName>
    </recommendedName>
</protein>
<dbReference type="PANTHER" id="PTHR48475:SF2">
    <property type="entry name" value="RIBONUCLEASE H"/>
    <property type="match status" value="1"/>
</dbReference>
<evidence type="ECO:0000256" key="1">
    <source>
        <dbReference type="SAM" id="MobiDB-lite"/>
    </source>
</evidence>
<dbReference type="InterPro" id="IPR036397">
    <property type="entry name" value="RNaseH_sf"/>
</dbReference>
<dbReference type="SUPFAM" id="SSF53098">
    <property type="entry name" value="Ribonuclease H-like"/>
    <property type="match status" value="1"/>
</dbReference>
<gene>
    <name evidence="3" type="ORF">CR513_23947</name>
</gene>
<dbReference type="PANTHER" id="PTHR48475">
    <property type="entry name" value="RIBONUCLEASE H"/>
    <property type="match status" value="1"/>
</dbReference>
<organism evidence="3 4">
    <name type="scientific">Mucuna pruriens</name>
    <name type="common">Velvet bean</name>
    <name type="synonym">Dolichos pruriens</name>
    <dbReference type="NCBI Taxonomy" id="157652"/>
    <lineage>
        <taxon>Eukaryota</taxon>
        <taxon>Viridiplantae</taxon>
        <taxon>Streptophyta</taxon>
        <taxon>Embryophyta</taxon>
        <taxon>Tracheophyta</taxon>
        <taxon>Spermatophyta</taxon>
        <taxon>Magnoliopsida</taxon>
        <taxon>eudicotyledons</taxon>
        <taxon>Gunneridae</taxon>
        <taxon>Pentapetalae</taxon>
        <taxon>rosids</taxon>
        <taxon>fabids</taxon>
        <taxon>Fabales</taxon>
        <taxon>Fabaceae</taxon>
        <taxon>Papilionoideae</taxon>
        <taxon>50 kb inversion clade</taxon>
        <taxon>NPAAA clade</taxon>
        <taxon>indigoferoid/millettioid clade</taxon>
        <taxon>Phaseoleae</taxon>
        <taxon>Mucuna</taxon>
    </lineage>
</organism>